<dbReference type="GO" id="GO:0016787">
    <property type="term" value="F:hydrolase activity"/>
    <property type="evidence" value="ECO:0007669"/>
    <property type="project" value="UniProtKB-KW"/>
</dbReference>
<dbReference type="RefSeq" id="WP_176068212.1">
    <property type="nucleotide sequence ID" value="NZ_JABWMJ010000003.1"/>
</dbReference>
<dbReference type="InterPro" id="IPR020476">
    <property type="entry name" value="Nudix_hydrolase"/>
</dbReference>
<evidence type="ECO:0000256" key="2">
    <source>
        <dbReference type="ARBA" id="ARBA00022801"/>
    </source>
</evidence>
<dbReference type="AlphaFoldDB" id="A0A7Y6TW88"/>
<evidence type="ECO:0000259" key="4">
    <source>
        <dbReference type="PROSITE" id="PS51462"/>
    </source>
</evidence>
<evidence type="ECO:0000256" key="1">
    <source>
        <dbReference type="ARBA" id="ARBA00001946"/>
    </source>
</evidence>
<organism evidence="5 6">
    <name type="scientific">Piscinibacter koreensis</name>
    <dbReference type="NCBI Taxonomy" id="2742824"/>
    <lineage>
        <taxon>Bacteria</taxon>
        <taxon>Pseudomonadati</taxon>
        <taxon>Pseudomonadota</taxon>
        <taxon>Betaproteobacteria</taxon>
        <taxon>Burkholderiales</taxon>
        <taxon>Sphaerotilaceae</taxon>
        <taxon>Piscinibacter</taxon>
    </lineage>
</organism>
<dbReference type="InterPro" id="IPR015797">
    <property type="entry name" value="NUDIX_hydrolase-like_dom_sf"/>
</dbReference>
<proteinExistence type="inferred from homology"/>
<dbReference type="InterPro" id="IPR020084">
    <property type="entry name" value="NUDIX_hydrolase_CS"/>
</dbReference>
<dbReference type="InterPro" id="IPR000086">
    <property type="entry name" value="NUDIX_hydrolase_dom"/>
</dbReference>
<dbReference type="PANTHER" id="PTHR43046:SF14">
    <property type="entry name" value="MUTT_NUDIX FAMILY PROTEIN"/>
    <property type="match status" value="1"/>
</dbReference>
<keyword evidence="2 3" id="KW-0378">Hydrolase</keyword>
<dbReference type="Pfam" id="PF00293">
    <property type="entry name" value="NUDIX"/>
    <property type="match status" value="1"/>
</dbReference>
<comment type="cofactor">
    <cofactor evidence="1">
        <name>Mg(2+)</name>
        <dbReference type="ChEBI" id="CHEBI:18420"/>
    </cofactor>
</comment>
<feature type="domain" description="Nudix hydrolase" evidence="4">
    <location>
        <begin position="6"/>
        <end position="141"/>
    </location>
</feature>
<protein>
    <submittedName>
        <fullName evidence="5">NUDIX domain-containing protein</fullName>
    </submittedName>
</protein>
<dbReference type="PROSITE" id="PS51462">
    <property type="entry name" value="NUDIX"/>
    <property type="match status" value="1"/>
</dbReference>
<gene>
    <name evidence="5" type="ORF">HQN59_08835</name>
</gene>
<evidence type="ECO:0000313" key="6">
    <source>
        <dbReference type="Proteomes" id="UP000529637"/>
    </source>
</evidence>
<evidence type="ECO:0000256" key="3">
    <source>
        <dbReference type="RuleBase" id="RU003476"/>
    </source>
</evidence>
<dbReference type="PANTHER" id="PTHR43046">
    <property type="entry name" value="GDP-MANNOSE MANNOSYL HYDROLASE"/>
    <property type="match status" value="1"/>
</dbReference>
<evidence type="ECO:0000313" key="5">
    <source>
        <dbReference type="EMBL" id="NUZ05869.1"/>
    </source>
</evidence>
<comment type="caution">
    <text evidence="5">The sequence shown here is derived from an EMBL/GenBank/DDBJ whole genome shotgun (WGS) entry which is preliminary data.</text>
</comment>
<dbReference type="Gene3D" id="3.90.79.10">
    <property type="entry name" value="Nucleoside Triphosphate Pyrophosphohydrolase"/>
    <property type="match status" value="1"/>
</dbReference>
<comment type="similarity">
    <text evidence="3">Belongs to the Nudix hydrolase family.</text>
</comment>
<name>A0A7Y6TW88_9BURK</name>
<dbReference type="PRINTS" id="PR00502">
    <property type="entry name" value="NUDIXFAMILY"/>
</dbReference>
<dbReference type="Proteomes" id="UP000529637">
    <property type="component" value="Unassembled WGS sequence"/>
</dbReference>
<keyword evidence="6" id="KW-1185">Reference proteome</keyword>
<dbReference type="PROSITE" id="PS00893">
    <property type="entry name" value="NUDIX_BOX"/>
    <property type="match status" value="1"/>
</dbReference>
<reference evidence="5 6" key="1">
    <citation type="submission" date="2020-06" db="EMBL/GenBank/DDBJ databases">
        <title>Schlegella sp. ID0723 isolated from air conditioner.</title>
        <authorList>
            <person name="Kim D.Y."/>
            <person name="Kim D.-U."/>
        </authorList>
    </citation>
    <scope>NUCLEOTIDE SEQUENCE [LARGE SCALE GENOMIC DNA]</scope>
    <source>
        <strain evidence="5 6">ID0723</strain>
    </source>
</reference>
<sequence>MSPSATRRTSCGVLVFHSAGALLLGHASGTPRWDIPKGIAEPGESALETALRETREETGLDLADALLLDLGRFAYLRDKDLHLFATRGDDVVIERCVCSTAFRDSRGRMRPEFDAFAWVPFDAVPQRVGKSLAALLSGRVPLPATLQRLVDPGG</sequence>
<accession>A0A7Y6TW88</accession>
<dbReference type="EMBL" id="JABWMJ010000003">
    <property type="protein sequence ID" value="NUZ05869.1"/>
    <property type="molecule type" value="Genomic_DNA"/>
</dbReference>
<dbReference type="SUPFAM" id="SSF55811">
    <property type="entry name" value="Nudix"/>
    <property type="match status" value="1"/>
</dbReference>